<accession>H0E1X1</accession>
<evidence type="ECO:0000256" key="2">
    <source>
        <dbReference type="ARBA" id="ARBA00022801"/>
    </source>
</evidence>
<comment type="similarity">
    <text evidence="1">Belongs to the 'GDXG' lipolytic enzyme family.</text>
</comment>
<sequence length="694" mass="74738">MNVRLFEQAPQLTEIGAGIQLGANAVKALRHWGLEDEITACSVASKSIEYYDLETGEHLFRTPLGQQAADRYGAPMLQIHRADLLNVLVDALPEGTFLLDRPVAGVEQDETGATVRCVNGETFRADAVIGADGLKSRTREQLFGSAEPRFSGTLGWRLMLTREEAERLGFEHRCYCYLGRGRSLVLYWLRSGELFNIIGFVPATEVQRESWTTSGDTSEFIRSFAGAAPELDALLHAPDSAFITGVYDRDPLETWTRGRVTLMGDAAHPLAPYLAQGACQAIEDAATLGAVLGGARPADVEAALQEYERLRRPRATKVQMAARAAEDFWHQDDDAQILARNGRFKGITKLDPLGESVWSWVFDYDPVASGYAASNRSTGVETVRADHAMRRPEAQQTLEAWRRAITPLDVGKGWLGIRAAYERFLLEAAPADSATKVEEVKTGDVVSHWVRPGGSDAAGGCPVVLYLHGGGYIAGSAKAGANMAERLAAAAGGATLMVEYRLAPETPYPGALEDVLSAYRWLLDQGQDASNVILAGDSAGGGLAVAAALRVRDQGLEAPAGIYCMSPFADLALTSPSIDEFEGRDAAVNRDFLTDMSGSYLHGQAPDDPNASPVYADLSAMPPMLVHVAAEEALRDDGVRLVERAERAGVDARLTVFDDAVHAFPLFPFSPDAPAALDEFAGFVQSTARHASVA</sequence>
<dbReference type="InterPro" id="IPR036188">
    <property type="entry name" value="FAD/NAD-bd_sf"/>
</dbReference>
<dbReference type="PROSITE" id="PS01174">
    <property type="entry name" value="LIPASE_GDXG_SER"/>
    <property type="match status" value="1"/>
</dbReference>
<reference evidence="8 9" key="1">
    <citation type="journal article" date="2013" name="Biodegradation">
        <title>Quantitative proteomic analysis of ibuprofen-degrading Patulibacter sp. strain I11.</title>
        <authorList>
            <person name="Almeida B."/>
            <person name="Kjeldal H."/>
            <person name="Lolas I."/>
            <person name="Knudsen A.D."/>
            <person name="Carvalho G."/>
            <person name="Nielsen K.L."/>
            <person name="Barreto Crespo M.T."/>
            <person name="Stensballe A."/>
            <person name="Nielsen J.L."/>
        </authorList>
    </citation>
    <scope>NUCLEOTIDE SEQUENCE [LARGE SCALE GENOMIC DNA]</scope>
    <source>
        <strain evidence="8 9">I11</strain>
    </source>
</reference>
<proteinExistence type="inferred from homology"/>
<keyword evidence="2" id="KW-0378">Hydrolase</keyword>
<keyword evidence="9" id="KW-1185">Reference proteome</keyword>
<dbReference type="Pfam" id="PF01494">
    <property type="entry name" value="FAD_binding_3"/>
    <property type="match status" value="1"/>
</dbReference>
<dbReference type="GO" id="GO:0071949">
    <property type="term" value="F:FAD binding"/>
    <property type="evidence" value="ECO:0007669"/>
    <property type="project" value="InterPro"/>
</dbReference>
<dbReference type="Pfam" id="PF07859">
    <property type="entry name" value="Abhydrolase_3"/>
    <property type="match status" value="1"/>
</dbReference>
<protein>
    <submittedName>
        <fullName evidence="8">Esterase</fullName>
    </submittedName>
</protein>
<dbReference type="EMBL" id="AGUD01000034">
    <property type="protein sequence ID" value="EHN12321.1"/>
    <property type="molecule type" value="Genomic_DNA"/>
</dbReference>
<dbReference type="GO" id="GO:0016787">
    <property type="term" value="F:hydrolase activity"/>
    <property type="evidence" value="ECO:0007669"/>
    <property type="project" value="UniProtKB-KW"/>
</dbReference>
<evidence type="ECO:0000313" key="9">
    <source>
        <dbReference type="Proteomes" id="UP000005143"/>
    </source>
</evidence>
<feature type="domain" description="FAD-binding" evidence="6">
    <location>
        <begin position="22"/>
        <end position="320"/>
    </location>
</feature>
<dbReference type="SUPFAM" id="SSF54373">
    <property type="entry name" value="FAD-linked reductases, C-terminal domain"/>
    <property type="match status" value="1"/>
</dbReference>
<feature type="domain" description="Alpha/beta hydrolase fold-3" evidence="7">
    <location>
        <begin position="464"/>
        <end position="665"/>
    </location>
</feature>
<evidence type="ECO:0000259" key="7">
    <source>
        <dbReference type="Pfam" id="PF07859"/>
    </source>
</evidence>
<dbReference type="InterPro" id="IPR013094">
    <property type="entry name" value="AB_hydrolase_3"/>
</dbReference>
<dbReference type="InterPro" id="IPR002168">
    <property type="entry name" value="Lipase_GDXG_HIS_AS"/>
</dbReference>
<feature type="active site" evidence="5">
    <location>
        <position position="538"/>
    </location>
</feature>
<dbReference type="InterPro" id="IPR002938">
    <property type="entry name" value="FAD-bd"/>
</dbReference>
<dbReference type="PANTHER" id="PTHR13789:SF309">
    <property type="entry name" value="PUTATIVE (AFU_ORTHOLOGUE AFUA_6G14510)-RELATED"/>
    <property type="match status" value="1"/>
</dbReference>
<gene>
    <name evidence="8" type="ORF">PAI11_07830</name>
</gene>
<dbReference type="PRINTS" id="PR00420">
    <property type="entry name" value="RNGMNOXGNASE"/>
</dbReference>
<dbReference type="GO" id="GO:0004497">
    <property type="term" value="F:monooxygenase activity"/>
    <property type="evidence" value="ECO:0007669"/>
    <property type="project" value="UniProtKB-KW"/>
</dbReference>
<dbReference type="InterPro" id="IPR050493">
    <property type="entry name" value="FAD-dep_Monooxygenase_BioMet"/>
</dbReference>
<evidence type="ECO:0000256" key="1">
    <source>
        <dbReference type="ARBA" id="ARBA00010515"/>
    </source>
</evidence>
<dbReference type="InterPro" id="IPR029058">
    <property type="entry name" value="AB_hydrolase_fold"/>
</dbReference>
<comment type="caution">
    <text evidence="8">The sequence shown here is derived from an EMBL/GenBank/DDBJ whole genome shotgun (WGS) entry which is preliminary data.</text>
</comment>
<dbReference type="Gene3D" id="3.50.50.60">
    <property type="entry name" value="FAD/NAD(P)-binding domain"/>
    <property type="match status" value="1"/>
</dbReference>
<dbReference type="Proteomes" id="UP000005143">
    <property type="component" value="Unassembled WGS sequence"/>
</dbReference>
<evidence type="ECO:0000256" key="5">
    <source>
        <dbReference type="PROSITE-ProRule" id="PRU10038"/>
    </source>
</evidence>
<evidence type="ECO:0000256" key="4">
    <source>
        <dbReference type="ARBA" id="ARBA00023033"/>
    </source>
</evidence>
<dbReference type="PATRIC" id="fig|1097667.3.peg.779"/>
<keyword evidence="3" id="KW-0560">Oxidoreductase</keyword>
<dbReference type="PANTHER" id="PTHR13789">
    <property type="entry name" value="MONOOXYGENASE"/>
    <property type="match status" value="1"/>
</dbReference>
<dbReference type="SUPFAM" id="SSF53474">
    <property type="entry name" value="alpha/beta-Hydrolases"/>
    <property type="match status" value="1"/>
</dbReference>
<name>H0E1X1_9ACTN</name>
<dbReference type="SUPFAM" id="SSF51905">
    <property type="entry name" value="FAD/NAD(P)-binding domain"/>
    <property type="match status" value="1"/>
</dbReference>
<organism evidence="8 9">
    <name type="scientific">Patulibacter medicamentivorans</name>
    <dbReference type="NCBI Taxonomy" id="1097667"/>
    <lineage>
        <taxon>Bacteria</taxon>
        <taxon>Bacillati</taxon>
        <taxon>Actinomycetota</taxon>
        <taxon>Thermoleophilia</taxon>
        <taxon>Solirubrobacterales</taxon>
        <taxon>Patulibacteraceae</taxon>
        <taxon>Patulibacter</taxon>
    </lineage>
</organism>
<evidence type="ECO:0000256" key="3">
    <source>
        <dbReference type="ARBA" id="ARBA00023002"/>
    </source>
</evidence>
<evidence type="ECO:0000313" key="8">
    <source>
        <dbReference type="EMBL" id="EHN12321.1"/>
    </source>
</evidence>
<dbReference type="AlphaFoldDB" id="H0E1X1"/>
<keyword evidence="4" id="KW-0503">Monooxygenase</keyword>
<evidence type="ECO:0000259" key="6">
    <source>
        <dbReference type="Pfam" id="PF01494"/>
    </source>
</evidence>
<dbReference type="PROSITE" id="PS01173">
    <property type="entry name" value="LIPASE_GDXG_HIS"/>
    <property type="match status" value="1"/>
</dbReference>
<dbReference type="InterPro" id="IPR033140">
    <property type="entry name" value="Lipase_GDXG_put_SER_AS"/>
</dbReference>
<dbReference type="Gene3D" id="3.40.50.1820">
    <property type="entry name" value="alpha/beta hydrolase"/>
    <property type="match status" value="1"/>
</dbReference>